<dbReference type="Proteomes" id="UP000005237">
    <property type="component" value="Unassembled WGS sequence"/>
</dbReference>
<accession>K7HV27</accession>
<sequence length="154" mass="17774">MDDDDTFTCRIQYINDADPFATTSSSYLEPMRPVTFKFRLHECISDQLQDVIRTLRAPHKAGDSSLQVYRGLEGGGGELHTYLDNEMTLSDQQDELDILKADTIYQNFICISVTVFIQFSNYFIINRGRRRRRKRLGLLSLSFLYPPAGKLRPL</sequence>
<reference evidence="3" key="2">
    <citation type="submission" date="2022-06" db="UniProtKB">
        <authorList>
            <consortium name="EnsemblMetazoa"/>
        </authorList>
    </citation>
    <scope>IDENTIFICATION</scope>
    <source>
        <strain evidence="3">DF5081</strain>
    </source>
</reference>
<protein>
    <submittedName>
        <fullName evidence="3">Formin_GBD_N domain-containing protein</fullName>
    </submittedName>
</protein>
<evidence type="ECO:0000313" key="4">
    <source>
        <dbReference type="Proteomes" id="UP000005237"/>
    </source>
</evidence>
<evidence type="ECO:0000256" key="1">
    <source>
        <dbReference type="SAM" id="Phobius"/>
    </source>
</evidence>
<dbReference type="EnsemblMetazoa" id="CJA09039b.1">
    <property type="protein sequence ID" value="CJA09039b.1"/>
    <property type="gene ID" value="WBGene00128244"/>
</dbReference>
<dbReference type="GO" id="GO:0051015">
    <property type="term" value="F:actin filament binding"/>
    <property type="evidence" value="ECO:0007669"/>
    <property type="project" value="TreeGrafter"/>
</dbReference>
<organism evidence="3 4">
    <name type="scientific">Caenorhabditis japonica</name>
    <dbReference type="NCBI Taxonomy" id="281687"/>
    <lineage>
        <taxon>Eukaryota</taxon>
        <taxon>Metazoa</taxon>
        <taxon>Ecdysozoa</taxon>
        <taxon>Nematoda</taxon>
        <taxon>Chromadorea</taxon>
        <taxon>Rhabditida</taxon>
        <taxon>Rhabditina</taxon>
        <taxon>Rhabditomorpha</taxon>
        <taxon>Rhabditoidea</taxon>
        <taxon>Rhabditidae</taxon>
        <taxon>Peloderinae</taxon>
        <taxon>Caenorhabditis</taxon>
    </lineage>
</organism>
<keyword evidence="4" id="KW-1185">Reference proteome</keyword>
<keyword evidence="1" id="KW-0812">Transmembrane</keyword>
<dbReference type="AlphaFoldDB" id="K7HV27"/>
<dbReference type="InterPro" id="IPR041387">
    <property type="entry name" value="FHOD1_GBD_N"/>
</dbReference>
<dbReference type="GO" id="GO:0030866">
    <property type="term" value="P:cortical actin cytoskeleton organization"/>
    <property type="evidence" value="ECO:0007669"/>
    <property type="project" value="TreeGrafter"/>
</dbReference>
<dbReference type="PANTHER" id="PTHR45920">
    <property type="entry name" value="FORMIN HOMOLOGY 2 DOMAIN CONTAINING, ISOFORM I"/>
    <property type="match status" value="1"/>
</dbReference>
<reference evidence="4" key="1">
    <citation type="submission" date="2010-08" db="EMBL/GenBank/DDBJ databases">
        <authorList>
            <consortium name="Caenorhabditis japonica Sequencing Consortium"/>
            <person name="Wilson R.K."/>
        </authorList>
    </citation>
    <scope>NUCLEOTIDE SEQUENCE [LARGE SCALE GENOMIC DNA]</scope>
    <source>
        <strain evidence="4">DF5081</strain>
    </source>
</reference>
<dbReference type="Pfam" id="PF18382">
    <property type="entry name" value="Formin_GBD_N"/>
    <property type="match status" value="1"/>
</dbReference>
<dbReference type="EnsemblMetazoa" id="CJA35378a.1">
    <property type="protein sequence ID" value="CJA35378a.1"/>
    <property type="gene ID" value="WBGene00211225"/>
</dbReference>
<dbReference type="Gene3D" id="1.25.10.10">
    <property type="entry name" value="Leucine-rich Repeat Variant"/>
    <property type="match status" value="1"/>
</dbReference>
<feature type="domain" description="FHOD1 N-terminal GTPase-binding" evidence="2">
    <location>
        <begin position="8"/>
        <end position="102"/>
    </location>
</feature>
<dbReference type="STRING" id="281687.K7HV27"/>
<dbReference type="InParanoid" id="K7HV27"/>
<keyword evidence="1" id="KW-0472">Membrane</keyword>
<keyword evidence="1" id="KW-1133">Transmembrane helix</keyword>
<dbReference type="PANTHER" id="PTHR45920:SF4">
    <property type="entry name" value="FORMIN HOMOLOGY 2 DOMAIN CONTAINING, ISOFORM I"/>
    <property type="match status" value="1"/>
</dbReference>
<proteinExistence type="predicted"/>
<dbReference type="InterPro" id="IPR011989">
    <property type="entry name" value="ARM-like"/>
</dbReference>
<name>K7HV27_CAEJA</name>
<evidence type="ECO:0000259" key="2">
    <source>
        <dbReference type="Pfam" id="PF18382"/>
    </source>
</evidence>
<dbReference type="GO" id="GO:0005737">
    <property type="term" value="C:cytoplasm"/>
    <property type="evidence" value="ECO:0007669"/>
    <property type="project" value="TreeGrafter"/>
</dbReference>
<dbReference type="GO" id="GO:0005856">
    <property type="term" value="C:cytoskeleton"/>
    <property type="evidence" value="ECO:0007669"/>
    <property type="project" value="TreeGrafter"/>
</dbReference>
<feature type="transmembrane region" description="Helical" evidence="1">
    <location>
        <begin position="104"/>
        <end position="125"/>
    </location>
</feature>
<dbReference type="eggNOG" id="KOG1925">
    <property type="taxonomic scope" value="Eukaryota"/>
</dbReference>
<evidence type="ECO:0000313" key="3">
    <source>
        <dbReference type="EnsemblMetazoa" id="CJA09039b.1"/>
    </source>
</evidence>